<protein>
    <submittedName>
        <fullName evidence="2">Uncharacterized protein</fullName>
    </submittedName>
</protein>
<evidence type="ECO:0000256" key="1">
    <source>
        <dbReference type="SAM" id="MobiDB-lite"/>
    </source>
</evidence>
<accession>A0ABQ9FFS4</accession>
<reference evidence="2 3" key="1">
    <citation type="submission" date="2022-12" db="EMBL/GenBank/DDBJ databases">
        <title>Chromosome-level genome of Tegillarca granosa.</title>
        <authorList>
            <person name="Kim J."/>
        </authorList>
    </citation>
    <scope>NUCLEOTIDE SEQUENCE [LARGE SCALE GENOMIC DNA]</scope>
    <source>
        <strain evidence="2">Teg-2019</strain>
        <tissue evidence="2">Adductor muscle</tissue>
    </source>
</reference>
<evidence type="ECO:0000313" key="2">
    <source>
        <dbReference type="EMBL" id="KAJ8316145.1"/>
    </source>
</evidence>
<keyword evidence="3" id="KW-1185">Reference proteome</keyword>
<feature type="region of interest" description="Disordered" evidence="1">
    <location>
        <begin position="165"/>
        <end position="188"/>
    </location>
</feature>
<dbReference type="Proteomes" id="UP001217089">
    <property type="component" value="Unassembled WGS sequence"/>
</dbReference>
<evidence type="ECO:0000313" key="3">
    <source>
        <dbReference type="Proteomes" id="UP001217089"/>
    </source>
</evidence>
<comment type="caution">
    <text evidence="2">The sequence shown here is derived from an EMBL/GenBank/DDBJ whole genome shotgun (WGS) entry which is preliminary data.</text>
</comment>
<sequence length="740" mass="80209">MTSSIEILQFRISGSIKFIISRSTVLPTTVKTPTSTDISNAQTTIDIFAPTASASIFGDITSLFPSSASTKVVTGDRSKTLASVTATSVVDIFEPTAQNAFQSSLNTGPSSAVSQSQIVTQLDTSNVPTTVDIFAPTTPGSLIPTVPPEIISQATDLPISVPSTDLPISAQSTDLPTSAQSTDLPTSAQSRVNVSSLTGNDTVSLITDPQLQLTADILNQHTAKNEKCPKFPARYVEDALVLDLYTPGGCQIYGYFHFSVDEQFYSKSADLIFPQKENSIFFTTCVAIDNRLFNKCIVPSVRLKYFRKLYNKSAEQTQLTDKTEIYEADYSVTIASTSVPIALTTPTRASLAPTTVTLASTSVTIAPTGVTIAPTTPASTIVTLAPTSVYIAPTYVTKATLSVTIVPTSVTIVRTSVAIVPISVTLAPIVVTIAPLKLRVRIPSVAFRQVSKGNINTDIICPKFPVEVTGSTVKVDTLPGVCKMVFTTRTFPVGATSPNEGFSGSYTSMIVTRPVFESEYRGTNKMSFLKPSGGGYSENSSNNDLTERRDSFITAAPGTPSASAPRGRRRSTVGNIMMTTESIKERQNHLGKRGNICDIQKAKDQREQRKHLITGAHKYIMQLVANHIGLEYSNVEDFILDSDRNMQLFSQFMEKEGTNKTLMFYYQDSIMPGVEGSHNTFYILSLVKKIVNNSGYPKGTVTPRVFITSGTGEKLRGICVYFIRVKMDIALSIKNIHEYH</sequence>
<gene>
    <name evidence="2" type="ORF">KUTeg_006159</name>
</gene>
<organism evidence="2 3">
    <name type="scientific">Tegillarca granosa</name>
    <name type="common">Malaysian cockle</name>
    <name type="synonym">Anadara granosa</name>
    <dbReference type="NCBI Taxonomy" id="220873"/>
    <lineage>
        <taxon>Eukaryota</taxon>
        <taxon>Metazoa</taxon>
        <taxon>Spiralia</taxon>
        <taxon>Lophotrochozoa</taxon>
        <taxon>Mollusca</taxon>
        <taxon>Bivalvia</taxon>
        <taxon>Autobranchia</taxon>
        <taxon>Pteriomorphia</taxon>
        <taxon>Arcoida</taxon>
        <taxon>Arcoidea</taxon>
        <taxon>Arcidae</taxon>
        <taxon>Tegillarca</taxon>
    </lineage>
</organism>
<feature type="compositionally biased region" description="Polar residues" evidence="1">
    <location>
        <begin position="169"/>
        <end position="188"/>
    </location>
</feature>
<dbReference type="EMBL" id="JARBDR010000328">
    <property type="protein sequence ID" value="KAJ8316145.1"/>
    <property type="molecule type" value="Genomic_DNA"/>
</dbReference>
<name>A0ABQ9FFS4_TEGGR</name>
<proteinExistence type="predicted"/>